<evidence type="ECO:0000313" key="6">
    <source>
        <dbReference type="Proteomes" id="UP000622707"/>
    </source>
</evidence>
<evidence type="ECO:0000313" key="5">
    <source>
        <dbReference type="EMBL" id="MBL0424061.1"/>
    </source>
</evidence>
<dbReference type="SUPFAM" id="SSF51905">
    <property type="entry name" value="FAD/NAD(P)-binding domain"/>
    <property type="match status" value="1"/>
</dbReference>
<comment type="caution">
    <text evidence="5">The sequence shown here is derived from an EMBL/GenBank/DDBJ whole genome shotgun (WGS) entry which is preliminary data.</text>
</comment>
<dbReference type="RefSeq" id="WP_201687315.1">
    <property type="nucleotide sequence ID" value="NZ_JAEQND010000002.1"/>
</dbReference>
<dbReference type="Gene3D" id="3.30.70.2450">
    <property type="match status" value="1"/>
</dbReference>
<feature type="domain" description="FAD-binding" evidence="4">
    <location>
        <begin position="27"/>
        <end position="361"/>
    </location>
</feature>
<keyword evidence="3" id="KW-0274">FAD</keyword>
<dbReference type="EMBL" id="JAEQND010000002">
    <property type="protein sequence ID" value="MBL0424061.1"/>
    <property type="molecule type" value="Genomic_DNA"/>
</dbReference>
<proteinExistence type="predicted"/>
<accession>A0ABS1JIM9</accession>
<evidence type="ECO:0000256" key="1">
    <source>
        <dbReference type="ARBA" id="ARBA00001974"/>
    </source>
</evidence>
<evidence type="ECO:0000259" key="4">
    <source>
        <dbReference type="Pfam" id="PF01494"/>
    </source>
</evidence>
<reference evidence="5 6" key="1">
    <citation type="journal article" date="2017" name="Int. J. Syst. Evol. Microbiol.">
        <title>Ramlibacter alkalitolerans sp. nov., alkali-tolerant bacterium isolated from soil of ginseng.</title>
        <authorList>
            <person name="Lee D.H."/>
            <person name="Cha C.J."/>
        </authorList>
    </citation>
    <scope>NUCLEOTIDE SEQUENCE [LARGE SCALE GENOMIC DNA]</scope>
    <source>
        <strain evidence="5 6">KACC 19305</strain>
    </source>
</reference>
<protein>
    <submittedName>
        <fullName evidence="5">FAD-dependent oxidoreductase</fullName>
    </submittedName>
</protein>
<name>A0ABS1JIM9_9BURK</name>
<dbReference type="InterPro" id="IPR050641">
    <property type="entry name" value="RIFMO-like"/>
</dbReference>
<evidence type="ECO:0000256" key="2">
    <source>
        <dbReference type="ARBA" id="ARBA00022630"/>
    </source>
</evidence>
<evidence type="ECO:0000256" key="3">
    <source>
        <dbReference type="ARBA" id="ARBA00022827"/>
    </source>
</evidence>
<sequence>MQKTYTYPEFAYRQSEEQRLGVTRRHPVVIVGAGPIGLTAALECASRGIPAVLLDDNNTVSVGSRAVCYAKRPLEIWDRLGVGEAMVRKGVSWNVGKVFFHDDLVYQFDLLPEEGHKMPAMINLQQYYLEEFLVEACDKSGLVDLRWKHKLISLSQEADHARLTLETPDGIFQVEADWVIACDGANSDTRKMVGAEFTGQFFQDRFLIADVVMKAEFPTERWFWFDPPFHRGQSVLLHRQCENVWRIDFQLGWEADPAEEKKPENVIPRIQAMLGPDVEFELEWVSVYQFACRRIDKFRYDRVLFAGDAAHQVSPFGARGANTGVQDVDNLVWKLKLVLDGQAPETLLDSYHEERAFAADDNLLNSTRSTDFITPKSRGSRVLRDAVLQLAEEQAFARKLVNSGRLSTPTPYVASSLNTPDEESFAGAMQPGTNCADAPVKRRGEKLWFLNQLPAGFALVVFAPEAPLPQVSIGDVSAQVVCVGRDFSDAEGLLGQRYDAQPGTVYLLRPDRHVAARWRSFDAARIRAALARACNLKEPA</sequence>
<keyword evidence="6" id="KW-1185">Reference proteome</keyword>
<keyword evidence="2" id="KW-0285">Flavoprotein</keyword>
<dbReference type="Pfam" id="PF01494">
    <property type="entry name" value="FAD_binding_3"/>
    <property type="match status" value="1"/>
</dbReference>
<comment type="cofactor">
    <cofactor evidence="1">
        <name>FAD</name>
        <dbReference type="ChEBI" id="CHEBI:57692"/>
    </cofactor>
</comment>
<dbReference type="Gene3D" id="3.50.50.60">
    <property type="entry name" value="FAD/NAD(P)-binding domain"/>
    <property type="match status" value="1"/>
</dbReference>
<dbReference type="InterPro" id="IPR002938">
    <property type="entry name" value="FAD-bd"/>
</dbReference>
<dbReference type="Gene3D" id="3.40.30.120">
    <property type="match status" value="1"/>
</dbReference>
<dbReference type="PRINTS" id="PR00420">
    <property type="entry name" value="RNGMNOXGNASE"/>
</dbReference>
<dbReference type="Proteomes" id="UP000622707">
    <property type="component" value="Unassembled WGS sequence"/>
</dbReference>
<dbReference type="InterPro" id="IPR036188">
    <property type="entry name" value="FAD/NAD-bd_sf"/>
</dbReference>
<organism evidence="5 6">
    <name type="scientific">Ramlibacter alkalitolerans</name>
    <dbReference type="NCBI Taxonomy" id="2039631"/>
    <lineage>
        <taxon>Bacteria</taxon>
        <taxon>Pseudomonadati</taxon>
        <taxon>Pseudomonadota</taxon>
        <taxon>Betaproteobacteria</taxon>
        <taxon>Burkholderiales</taxon>
        <taxon>Comamonadaceae</taxon>
        <taxon>Ramlibacter</taxon>
    </lineage>
</organism>
<dbReference type="PANTHER" id="PTHR43004">
    <property type="entry name" value="TRK SYSTEM POTASSIUM UPTAKE PROTEIN"/>
    <property type="match status" value="1"/>
</dbReference>
<gene>
    <name evidence="5" type="ORF">JI746_02990</name>
</gene>
<dbReference type="PANTHER" id="PTHR43004:SF19">
    <property type="entry name" value="BINDING MONOOXYGENASE, PUTATIVE (JCVI)-RELATED"/>
    <property type="match status" value="1"/>
</dbReference>
<dbReference type="NCBIfam" id="NF006002">
    <property type="entry name" value="PRK08132.1"/>
    <property type="match status" value="1"/>
</dbReference>